<evidence type="ECO:0008006" key="3">
    <source>
        <dbReference type="Google" id="ProtNLM"/>
    </source>
</evidence>
<dbReference type="InterPro" id="IPR050134">
    <property type="entry name" value="NAD-dep_sirtuin_deacylases"/>
</dbReference>
<dbReference type="GO" id="GO:0005634">
    <property type="term" value="C:nucleus"/>
    <property type="evidence" value="ECO:0007669"/>
    <property type="project" value="TreeGrafter"/>
</dbReference>
<reference evidence="2" key="1">
    <citation type="journal article" date="2023" name="Mol. Phylogenet. Evol.">
        <title>Genome-scale phylogeny and comparative genomics of the fungal order Sordariales.</title>
        <authorList>
            <person name="Hensen N."/>
            <person name="Bonometti L."/>
            <person name="Westerberg I."/>
            <person name="Brannstrom I.O."/>
            <person name="Guillou S."/>
            <person name="Cros-Aarteil S."/>
            <person name="Calhoun S."/>
            <person name="Haridas S."/>
            <person name="Kuo A."/>
            <person name="Mondo S."/>
            <person name="Pangilinan J."/>
            <person name="Riley R."/>
            <person name="LaButti K."/>
            <person name="Andreopoulos B."/>
            <person name="Lipzen A."/>
            <person name="Chen C."/>
            <person name="Yan M."/>
            <person name="Daum C."/>
            <person name="Ng V."/>
            <person name="Clum A."/>
            <person name="Steindorff A."/>
            <person name="Ohm R.A."/>
            <person name="Martin F."/>
            <person name="Silar P."/>
            <person name="Natvig D.O."/>
            <person name="Lalanne C."/>
            <person name="Gautier V."/>
            <person name="Ament-Velasquez S.L."/>
            <person name="Kruys A."/>
            <person name="Hutchinson M.I."/>
            <person name="Powell A.J."/>
            <person name="Barry K."/>
            <person name="Miller A.N."/>
            <person name="Grigoriev I.V."/>
            <person name="Debuchy R."/>
            <person name="Gladieux P."/>
            <person name="Hiltunen Thoren M."/>
            <person name="Johannesson H."/>
        </authorList>
    </citation>
    <scope>NUCLEOTIDE SEQUENCE [LARGE SCALE GENOMIC DNA]</scope>
    <source>
        <strain evidence="2">CBS 340.73</strain>
    </source>
</reference>
<evidence type="ECO:0000313" key="2">
    <source>
        <dbReference type="Proteomes" id="UP001303473"/>
    </source>
</evidence>
<dbReference type="PANTHER" id="PTHR11085:SF8">
    <property type="entry name" value="NAD-DEPENDENT HISTONE DEACETYLASE HST3"/>
    <property type="match status" value="1"/>
</dbReference>
<sequence length="120" mass="13414">PGCTEVSAAREASGKRATAVGSLRPDIVLYHEEDPRANSISAIVRHDLSLRPDVLLIMGTSLTTDGVKFLVKDFAKVVHERAGKVVFMNLTEPSKSTWENVINYWVEWDCDAWVRDLMGR</sequence>
<keyword evidence="2" id="KW-1185">Reference proteome</keyword>
<feature type="non-terminal residue" evidence="1">
    <location>
        <position position="1"/>
    </location>
</feature>
<dbReference type="PANTHER" id="PTHR11085">
    <property type="entry name" value="NAD-DEPENDENT PROTEIN DEACYLASE SIRTUIN-5, MITOCHONDRIAL-RELATED"/>
    <property type="match status" value="1"/>
</dbReference>
<dbReference type="GO" id="GO:0017136">
    <property type="term" value="F:histone deacetylase activity, NAD-dependent"/>
    <property type="evidence" value="ECO:0007669"/>
    <property type="project" value="TreeGrafter"/>
</dbReference>
<proteinExistence type="predicted"/>
<dbReference type="AlphaFoldDB" id="A0AAN6S0S5"/>
<gene>
    <name evidence="1" type="ORF">QBC46DRAFT_270071</name>
</gene>
<dbReference type="EMBL" id="MU853890">
    <property type="protein sequence ID" value="KAK3936245.1"/>
    <property type="molecule type" value="Genomic_DNA"/>
</dbReference>
<comment type="caution">
    <text evidence="1">The sequence shown here is derived from an EMBL/GenBank/DDBJ whole genome shotgun (WGS) entry which is preliminary data.</text>
</comment>
<dbReference type="Proteomes" id="UP001303473">
    <property type="component" value="Unassembled WGS sequence"/>
</dbReference>
<dbReference type="SUPFAM" id="SSF52467">
    <property type="entry name" value="DHS-like NAD/FAD-binding domain"/>
    <property type="match status" value="1"/>
</dbReference>
<dbReference type="GO" id="GO:0070403">
    <property type="term" value="F:NAD+ binding"/>
    <property type="evidence" value="ECO:0007669"/>
    <property type="project" value="TreeGrafter"/>
</dbReference>
<evidence type="ECO:0000313" key="1">
    <source>
        <dbReference type="EMBL" id="KAK3936245.1"/>
    </source>
</evidence>
<name>A0AAN6S0S5_9PEZI</name>
<organism evidence="1 2">
    <name type="scientific">Diplogelasinospora grovesii</name>
    <dbReference type="NCBI Taxonomy" id="303347"/>
    <lineage>
        <taxon>Eukaryota</taxon>
        <taxon>Fungi</taxon>
        <taxon>Dikarya</taxon>
        <taxon>Ascomycota</taxon>
        <taxon>Pezizomycotina</taxon>
        <taxon>Sordariomycetes</taxon>
        <taxon>Sordariomycetidae</taxon>
        <taxon>Sordariales</taxon>
        <taxon>Diplogelasinosporaceae</taxon>
        <taxon>Diplogelasinospora</taxon>
    </lineage>
</organism>
<protein>
    <recommendedName>
        <fullName evidence="3">Deacetylase sirtuin-type domain-containing protein</fullName>
    </recommendedName>
</protein>
<dbReference type="Gene3D" id="3.40.50.1220">
    <property type="entry name" value="TPP-binding domain"/>
    <property type="match status" value="1"/>
</dbReference>
<dbReference type="InterPro" id="IPR029035">
    <property type="entry name" value="DHS-like_NAD/FAD-binding_dom"/>
</dbReference>
<accession>A0AAN6S0S5</accession>